<keyword evidence="3" id="KW-0808">Transferase</keyword>
<protein>
    <submittedName>
        <fullName evidence="3">Glycosyltransferase family 4 protein</fullName>
    </submittedName>
</protein>
<proteinExistence type="predicted"/>
<dbReference type="InterPro" id="IPR050194">
    <property type="entry name" value="Glycosyltransferase_grp1"/>
</dbReference>
<evidence type="ECO:0000313" key="3">
    <source>
        <dbReference type="EMBL" id="MYZ53384.1"/>
    </source>
</evidence>
<gene>
    <name evidence="3" type="ORF">F5985_14910</name>
</gene>
<dbReference type="PANTHER" id="PTHR45947:SF14">
    <property type="entry name" value="SLL1723 PROTEIN"/>
    <property type="match status" value="1"/>
</dbReference>
<sequence>MTSAAKTVRMAYLISRYPAVSHTFILREIRQLREAGFEIRSASVNPPDRELADMTPDEVEETGSTYYLKRHGLPGALLGHLWGWRHPRAYWCGLKAGLGFGGWDLKRSLFGLFYFTEALMLARWMEQQGLQHLHVHFATAAANIALILKQMVPMTLSLTVHGPDEFYDVPGQKLIDKIEAADFLVCISRFARSQLMKFSPASAWGKFEVCPLGVDVARYNPQRVVASDRPFTVLCVGRLTPAKGQHVLLEACARLRDYGHALRLVIVGTGPDEASLHASTKALGIQDMVTFTGAQNQEQVRAWYRDSDVFALPSFAEGVPVVLMEAMASGVPCITTRITGIPELIRDGIDGLLVTPSDVQELADSLASLKADTDLRSELGEAGRRRVAQAYNLPLNVARLGDIFSARLESEAR</sequence>
<dbReference type="CDD" id="cd03801">
    <property type="entry name" value="GT4_PimA-like"/>
    <property type="match status" value="1"/>
</dbReference>
<comment type="caution">
    <text evidence="3">The sequence shown here is derived from an EMBL/GenBank/DDBJ whole genome shotgun (WGS) entry which is preliminary data.</text>
</comment>
<dbReference type="Pfam" id="PF13439">
    <property type="entry name" value="Glyco_transf_4"/>
    <property type="match status" value="1"/>
</dbReference>
<dbReference type="SUPFAM" id="SSF53756">
    <property type="entry name" value="UDP-Glycosyltransferase/glycogen phosphorylase"/>
    <property type="match status" value="1"/>
</dbReference>
<reference evidence="3 4" key="1">
    <citation type="submission" date="2019-09" db="EMBL/GenBank/DDBJ databases">
        <title>Identification of Malikia spinosa a prominent benzene-, toluene-, and ethylbenzene-degrading bacterium: enrichment, isolation and whole genome sequencing.</title>
        <authorList>
            <person name="Tancsics A."/>
            <person name="Revesz F."/>
            <person name="Kriszt B."/>
        </authorList>
    </citation>
    <scope>NUCLEOTIDE SEQUENCE [LARGE SCALE GENOMIC DNA]</scope>
    <source>
        <strain evidence="3 4">AB6</strain>
    </source>
</reference>
<organism evidence="3 4">
    <name type="scientific">Malikia spinosa</name>
    <dbReference type="NCBI Taxonomy" id="86180"/>
    <lineage>
        <taxon>Bacteria</taxon>
        <taxon>Pseudomonadati</taxon>
        <taxon>Pseudomonadota</taxon>
        <taxon>Betaproteobacteria</taxon>
        <taxon>Burkholderiales</taxon>
        <taxon>Comamonadaceae</taxon>
        <taxon>Malikia</taxon>
    </lineage>
</organism>
<dbReference type="Pfam" id="PF00534">
    <property type="entry name" value="Glycos_transf_1"/>
    <property type="match status" value="1"/>
</dbReference>
<feature type="domain" description="Glycosyltransferase subfamily 4-like N-terminal" evidence="2">
    <location>
        <begin position="100"/>
        <end position="218"/>
    </location>
</feature>
<dbReference type="InterPro" id="IPR001296">
    <property type="entry name" value="Glyco_trans_1"/>
</dbReference>
<dbReference type="InterPro" id="IPR028098">
    <property type="entry name" value="Glyco_trans_4-like_N"/>
</dbReference>
<dbReference type="PANTHER" id="PTHR45947">
    <property type="entry name" value="SULFOQUINOVOSYL TRANSFERASE SQD2"/>
    <property type="match status" value="1"/>
</dbReference>
<dbReference type="RefSeq" id="WP_161126014.1">
    <property type="nucleotide sequence ID" value="NZ_VYSB01000019.1"/>
</dbReference>
<dbReference type="GO" id="GO:0016757">
    <property type="term" value="F:glycosyltransferase activity"/>
    <property type="evidence" value="ECO:0007669"/>
    <property type="project" value="InterPro"/>
</dbReference>
<dbReference type="Proteomes" id="UP000481947">
    <property type="component" value="Unassembled WGS sequence"/>
</dbReference>
<feature type="domain" description="Glycosyl transferase family 1" evidence="1">
    <location>
        <begin position="226"/>
        <end position="386"/>
    </location>
</feature>
<dbReference type="Gene3D" id="3.40.50.2000">
    <property type="entry name" value="Glycogen Phosphorylase B"/>
    <property type="match status" value="2"/>
</dbReference>
<dbReference type="EMBL" id="VYSB01000019">
    <property type="protein sequence ID" value="MYZ53384.1"/>
    <property type="molecule type" value="Genomic_DNA"/>
</dbReference>
<evidence type="ECO:0000259" key="2">
    <source>
        <dbReference type="Pfam" id="PF13439"/>
    </source>
</evidence>
<evidence type="ECO:0000259" key="1">
    <source>
        <dbReference type="Pfam" id="PF00534"/>
    </source>
</evidence>
<name>A0A7C9NXG4_9BURK</name>
<evidence type="ECO:0000313" key="4">
    <source>
        <dbReference type="Proteomes" id="UP000481947"/>
    </source>
</evidence>
<dbReference type="AlphaFoldDB" id="A0A7C9NXG4"/>
<accession>A0A7C9NXG4</accession>